<evidence type="ECO:0000256" key="5">
    <source>
        <dbReference type="PROSITE-ProRule" id="PRU00339"/>
    </source>
</evidence>
<dbReference type="AlphaFoldDB" id="A0A5M6IU14"/>
<sequence>MVRPGAGAAGQWHRRRPLAASPAAGGRPAGAVERGRAGTPRAAAAGARGVTAFVFTCALLALGVLTFVVLPLVGVRRALPSRARFDQAVYRDQLKELDRDIARGVVGEAEAQTARLEIERRLLAASDRQEPELPRAPLRRSSLIAGVVAVLVVAGASGLYLMLGAPGIPDAPYALRIAERKGGATDPQHAEMAKMAQTLAERLRQDPNNREGWQLYARTEATLGNWQEAAAAWRNLIALGNADADAYAGYGEMQVLAAQGTVTPAAREAFAQALKADAVNPIARFYLAAADAQAGEGQKAIDAWLKLAGEIADPDMRAELGRRIAQAARLSGVPVPTLPPPAPESAPEPGPTGQDVAAAANMSEAERATMIRGMVEKLAAKLQAEPNDYDGWLRLGRAYAVLGEHDQAGDAFTRAAALRPGDVTPLLQGVQALAQAQKEGAPLPQRAIALLHEAEQRDPKLPETLWYLGMAEAQSGRVDQARGYWERLLPLLPEGSNESRLVTEAIATLKAH</sequence>
<evidence type="ECO:0000256" key="2">
    <source>
        <dbReference type="ARBA" id="ARBA00022737"/>
    </source>
</evidence>
<feature type="domain" description="Cytochrome c-type biogenesis protein H TPR" evidence="8">
    <location>
        <begin position="378"/>
        <end position="497"/>
    </location>
</feature>
<name>A0A5M6IU14_9PROT</name>
<dbReference type="NCBIfam" id="TIGR03142">
    <property type="entry name" value="cytochro_ccmI"/>
    <property type="match status" value="1"/>
</dbReference>
<dbReference type="GO" id="GO:0030313">
    <property type="term" value="C:cell envelope"/>
    <property type="evidence" value="ECO:0007669"/>
    <property type="project" value="UniProtKB-SubCell"/>
</dbReference>
<dbReference type="GO" id="GO:0017004">
    <property type="term" value="P:cytochrome complex assembly"/>
    <property type="evidence" value="ECO:0007669"/>
    <property type="project" value="UniProtKB-KW"/>
</dbReference>
<dbReference type="Pfam" id="PF23914">
    <property type="entry name" value="TPR_CcmH_CycH"/>
    <property type="match status" value="2"/>
</dbReference>
<dbReference type="EMBL" id="VWPK01000025">
    <property type="protein sequence ID" value="KAA5611018.1"/>
    <property type="molecule type" value="Genomic_DNA"/>
</dbReference>
<organism evidence="9 10">
    <name type="scientific">Rhodovastum atsumiense</name>
    <dbReference type="NCBI Taxonomy" id="504468"/>
    <lineage>
        <taxon>Bacteria</taxon>
        <taxon>Pseudomonadati</taxon>
        <taxon>Pseudomonadota</taxon>
        <taxon>Alphaproteobacteria</taxon>
        <taxon>Acetobacterales</taxon>
        <taxon>Acetobacteraceae</taxon>
        <taxon>Rhodovastum</taxon>
    </lineage>
</organism>
<feature type="compositionally biased region" description="Pro residues" evidence="6">
    <location>
        <begin position="336"/>
        <end position="350"/>
    </location>
</feature>
<evidence type="ECO:0000256" key="6">
    <source>
        <dbReference type="SAM" id="MobiDB-lite"/>
    </source>
</evidence>
<evidence type="ECO:0000256" key="1">
    <source>
        <dbReference type="ARBA" id="ARBA00004196"/>
    </source>
</evidence>
<feature type="repeat" description="TPR" evidence="5">
    <location>
        <begin position="389"/>
        <end position="422"/>
    </location>
</feature>
<feature type="compositionally biased region" description="Low complexity" evidence="6">
    <location>
        <begin position="18"/>
        <end position="35"/>
    </location>
</feature>
<evidence type="ECO:0000259" key="8">
    <source>
        <dbReference type="Pfam" id="PF23914"/>
    </source>
</evidence>
<dbReference type="InterPro" id="IPR019734">
    <property type="entry name" value="TPR_rpt"/>
</dbReference>
<dbReference type="InterPro" id="IPR011990">
    <property type="entry name" value="TPR-like_helical_dom_sf"/>
</dbReference>
<evidence type="ECO:0000256" key="4">
    <source>
        <dbReference type="ARBA" id="ARBA00022803"/>
    </source>
</evidence>
<evidence type="ECO:0000256" key="3">
    <source>
        <dbReference type="ARBA" id="ARBA00022748"/>
    </source>
</evidence>
<keyword evidence="4 5" id="KW-0802">TPR repeat</keyword>
<feature type="transmembrane region" description="Helical" evidence="7">
    <location>
        <begin position="143"/>
        <end position="163"/>
    </location>
</feature>
<dbReference type="PANTHER" id="PTHR47870">
    <property type="entry name" value="CYTOCHROME C-TYPE BIOGENESIS PROTEIN CCMH"/>
    <property type="match status" value="1"/>
</dbReference>
<gene>
    <name evidence="9" type="primary">ccmI</name>
    <name evidence="9" type="ORF">F1189_16540</name>
</gene>
<accession>A0A5M6IU14</accession>
<dbReference type="InterPro" id="IPR051263">
    <property type="entry name" value="C-type_cytochrome_biogenesis"/>
</dbReference>
<dbReference type="InterPro" id="IPR017560">
    <property type="entry name" value="Cyt_c_biogenesis_CcmI"/>
</dbReference>
<keyword evidence="7" id="KW-0472">Membrane</keyword>
<keyword evidence="2" id="KW-0677">Repeat</keyword>
<dbReference type="Gene3D" id="1.25.40.10">
    <property type="entry name" value="Tetratricopeptide repeat domain"/>
    <property type="match status" value="2"/>
</dbReference>
<feature type="transmembrane region" description="Helical" evidence="7">
    <location>
        <begin position="50"/>
        <end position="75"/>
    </location>
</feature>
<evidence type="ECO:0000256" key="7">
    <source>
        <dbReference type="SAM" id="Phobius"/>
    </source>
</evidence>
<dbReference type="PROSITE" id="PS50005">
    <property type="entry name" value="TPR"/>
    <property type="match status" value="1"/>
</dbReference>
<feature type="domain" description="Cytochrome c-type biogenesis protein H TPR" evidence="8">
    <location>
        <begin position="184"/>
        <end position="317"/>
    </location>
</feature>
<feature type="region of interest" description="Disordered" evidence="6">
    <location>
        <begin position="1"/>
        <end position="35"/>
    </location>
</feature>
<dbReference type="SUPFAM" id="SSF48452">
    <property type="entry name" value="TPR-like"/>
    <property type="match status" value="2"/>
</dbReference>
<dbReference type="Proteomes" id="UP000325255">
    <property type="component" value="Unassembled WGS sequence"/>
</dbReference>
<evidence type="ECO:0000313" key="10">
    <source>
        <dbReference type="Proteomes" id="UP000325255"/>
    </source>
</evidence>
<evidence type="ECO:0000313" key="9">
    <source>
        <dbReference type="EMBL" id="KAA5611018.1"/>
    </source>
</evidence>
<feature type="region of interest" description="Disordered" evidence="6">
    <location>
        <begin position="332"/>
        <end position="355"/>
    </location>
</feature>
<dbReference type="InterPro" id="IPR056413">
    <property type="entry name" value="TPR_CcmH_CycH"/>
</dbReference>
<reference evidence="9 10" key="1">
    <citation type="submission" date="2019-09" db="EMBL/GenBank/DDBJ databases">
        <title>Genome sequence of Rhodovastum atsumiense, a diverse member of the Acetobacteraceae family of non-sulfur purple photosynthetic bacteria.</title>
        <authorList>
            <person name="Meyer T."/>
            <person name="Kyndt J."/>
        </authorList>
    </citation>
    <scope>NUCLEOTIDE SEQUENCE [LARGE SCALE GENOMIC DNA]</scope>
    <source>
        <strain evidence="9 10">DSM 21279</strain>
    </source>
</reference>
<dbReference type="OrthoDB" id="9815847at2"/>
<proteinExistence type="predicted"/>
<comment type="subcellular location">
    <subcellularLocation>
        <location evidence="1">Cell envelope</location>
    </subcellularLocation>
</comment>
<keyword evidence="3" id="KW-0201">Cytochrome c-type biogenesis</keyword>
<comment type="caution">
    <text evidence="9">The sequence shown here is derived from an EMBL/GenBank/DDBJ whole genome shotgun (WGS) entry which is preliminary data.</text>
</comment>
<protein>
    <submittedName>
        <fullName evidence="9">C-type cytochrome biogenesis protein CcmI</fullName>
    </submittedName>
</protein>
<keyword evidence="7" id="KW-1133">Transmembrane helix</keyword>
<keyword evidence="10" id="KW-1185">Reference proteome</keyword>
<keyword evidence="7" id="KW-0812">Transmembrane</keyword>
<dbReference type="PANTHER" id="PTHR47870:SF1">
    <property type="entry name" value="CYTOCHROME C-TYPE BIOGENESIS PROTEIN CCMH"/>
    <property type="match status" value="1"/>
</dbReference>
<dbReference type="SMART" id="SM00028">
    <property type="entry name" value="TPR"/>
    <property type="match status" value="2"/>
</dbReference>